<gene>
    <name evidence="3" type="ORF">PVAG01_07463</name>
</gene>
<evidence type="ECO:0000313" key="4">
    <source>
        <dbReference type="Proteomes" id="UP001629113"/>
    </source>
</evidence>
<proteinExistence type="inferred from homology"/>
<dbReference type="Proteomes" id="UP001629113">
    <property type="component" value="Unassembled WGS sequence"/>
</dbReference>
<dbReference type="PANTHER" id="PTHR33365">
    <property type="entry name" value="YALI0B05434P"/>
    <property type="match status" value="1"/>
</dbReference>
<sequence>MEIFSPMEEAVEWVQYRFNAGLFGQKTEYMGQPNKVKDDMWLDIVEHGMVAIPAETALRVNNESGPWEEKPGYHMFGTEMYHQLHCLNTMRIALWKEVPDVMYGHEGEGGFEHMV</sequence>
<accession>A0ABR4PCH3</accession>
<dbReference type="EMBL" id="JBFCZG010000006">
    <property type="protein sequence ID" value="KAL3421018.1"/>
    <property type="molecule type" value="Genomic_DNA"/>
</dbReference>
<comment type="pathway">
    <text evidence="1">Mycotoxin biosynthesis.</text>
</comment>
<evidence type="ECO:0000256" key="2">
    <source>
        <dbReference type="ARBA" id="ARBA00035112"/>
    </source>
</evidence>
<protein>
    <submittedName>
        <fullName evidence="3">Uncharacterized protein</fullName>
    </submittedName>
</protein>
<organism evidence="3 4">
    <name type="scientific">Phlyctema vagabunda</name>
    <dbReference type="NCBI Taxonomy" id="108571"/>
    <lineage>
        <taxon>Eukaryota</taxon>
        <taxon>Fungi</taxon>
        <taxon>Dikarya</taxon>
        <taxon>Ascomycota</taxon>
        <taxon>Pezizomycotina</taxon>
        <taxon>Leotiomycetes</taxon>
        <taxon>Helotiales</taxon>
        <taxon>Dermateaceae</taxon>
        <taxon>Phlyctema</taxon>
    </lineage>
</organism>
<dbReference type="InterPro" id="IPR021765">
    <property type="entry name" value="UstYa-like"/>
</dbReference>
<reference evidence="3 4" key="1">
    <citation type="submission" date="2024-06" db="EMBL/GenBank/DDBJ databases">
        <title>Complete genome of Phlyctema vagabunda strain 19-DSS-EL-015.</title>
        <authorList>
            <person name="Fiorenzani C."/>
        </authorList>
    </citation>
    <scope>NUCLEOTIDE SEQUENCE [LARGE SCALE GENOMIC DNA]</scope>
    <source>
        <strain evidence="3 4">19-DSS-EL-015</strain>
    </source>
</reference>
<keyword evidence="4" id="KW-1185">Reference proteome</keyword>
<evidence type="ECO:0000313" key="3">
    <source>
        <dbReference type="EMBL" id="KAL3421018.1"/>
    </source>
</evidence>
<evidence type="ECO:0000256" key="1">
    <source>
        <dbReference type="ARBA" id="ARBA00004685"/>
    </source>
</evidence>
<dbReference type="PANTHER" id="PTHR33365:SF4">
    <property type="entry name" value="CYCLOCHLOROTINE BIOSYNTHESIS PROTEIN O"/>
    <property type="match status" value="1"/>
</dbReference>
<dbReference type="Pfam" id="PF11807">
    <property type="entry name" value="UstYa"/>
    <property type="match status" value="1"/>
</dbReference>
<name>A0ABR4PCH3_9HELO</name>
<comment type="caution">
    <text evidence="3">The sequence shown here is derived from an EMBL/GenBank/DDBJ whole genome shotgun (WGS) entry which is preliminary data.</text>
</comment>
<comment type="similarity">
    <text evidence="2">Belongs to the ustYa family.</text>
</comment>